<dbReference type="InterPro" id="IPR056906">
    <property type="entry name" value="ORF2/G2P_dom"/>
</dbReference>
<evidence type="ECO:0000259" key="1">
    <source>
        <dbReference type="Pfam" id="PF23343"/>
    </source>
</evidence>
<accession>A0A2R3UAK6</accession>
<reference evidence="2" key="1">
    <citation type="submission" date="2018-03" db="EMBL/GenBank/DDBJ databases">
        <title>Twenty-four Novel Viral Genomes identified from the Dushanzi Mud Volcanic Sediment in Xinjiang, China.</title>
        <authorList>
            <person name="Han L."/>
        </authorList>
    </citation>
    <scope>NUCLEOTIDE SEQUENCE</scope>
</reference>
<protein>
    <submittedName>
        <fullName evidence="2">Replication protein VP4</fullName>
    </submittedName>
</protein>
<dbReference type="Pfam" id="PF23343">
    <property type="entry name" value="REP_ORF2-G2P"/>
    <property type="match status" value="1"/>
</dbReference>
<proteinExistence type="predicted"/>
<feature type="domain" description="Replication-associated protein ORF2/G2P" evidence="1">
    <location>
        <begin position="69"/>
        <end position="183"/>
    </location>
</feature>
<name>A0A2R3UAK6_9VIRU</name>
<dbReference type="EMBL" id="MH029528">
    <property type="protein sequence ID" value="AVQ10256.1"/>
    <property type="molecule type" value="Genomic_DNA"/>
</dbReference>
<organism evidence="2">
    <name type="scientific">Gokushovirinae environmental samples</name>
    <dbReference type="NCBI Taxonomy" id="1478972"/>
    <lineage>
        <taxon>Viruses</taxon>
        <taxon>Monodnaviria</taxon>
        <taxon>Sangervirae</taxon>
        <taxon>Phixviricota</taxon>
        <taxon>Malgrandaviricetes</taxon>
        <taxon>Petitvirales</taxon>
        <taxon>Microviridae</taxon>
        <taxon>environmental samples</taxon>
    </lineage>
</organism>
<evidence type="ECO:0000313" key="2">
    <source>
        <dbReference type="EMBL" id="AVQ10256.1"/>
    </source>
</evidence>
<sequence>MGCDEPLTAYYSREVGLSGKRGITFKKDASLSGVPIPVPCGRCMGCRLEHSRQWAIRCMHERQLHDDATFLTLTYDDKHLPEGKTLVRSHPQAFLKRLRTAVSPVKFRLYGCGEYGELNLRPHYHIILFGIDFPDKKFYKNAKDGTPLYYSDFVDKYWGMGFNVLGSVTFESCAYVARYVTKKVKGPTAEAYYNGRLPEFSMFSLKPGIGAGWFDKYGPHAYEWDSVIMNGREVRPPRFYDTRYEVIDSDRLEALKSERRRKLNRADNTRKRRHVKEDLLRLNLQKREL</sequence>